<dbReference type="PANTHER" id="PTHR37838">
    <property type="entry name" value="NA(+)-TRANSLOCATING NADH-QUINONE REDUCTASE SUBUNIT C"/>
    <property type="match status" value="1"/>
</dbReference>
<comment type="subcellular location">
    <subcellularLocation>
        <location evidence="16">Cell membrane</location>
        <topology evidence="16">Single-pass membrane protein</topology>
    </subcellularLocation>
</comment>
<evidence type="ECO:0000256" key="13">
    <source>
        <dbReference type="ARBA" id="ARBA00023075"/>
    </source>
</evidence>
<dbReference type="EC" id="7.2.1.1" evidence="16 17"/>
<protein>
    <recommendedName>
        <fullName evidence="16 17">Na(+)-translocating NADH-quinone reductase subunit C</fullName>
        <shortName evidence="16 17">Na(+)-NQR subunit C</shortName>
        <shortName evidence="16 17">Na(+)-translocating NQR subunit C</shortName>
        <ecNumber evidence="16 17">7.2.1.1</ecNumber>
    </recommendedName>
    <alternativeName>
        <fullName evidence="16 17">NQR complex subunit C</fullName>
    </alternativeName>
    <alternativeName>
        <fullName evidence="16 17">NQR-1 subunit C</fullName>
    </alternativeName>
</protein>
<evidence type="ECO:0000256" key="3">
    <source>
        <dbReference type="ARBA" id="ARBA00022519"/>
    </source>
</evidence>
<keyword evidence="14 16" id="KW-0472">Membrane</keyword>
<keyword evidence="15 16" id="KW-0739">Sodium transport</keyword>
<accession>A0A1J1E2V6</accession>
<comment type="similarity">
    <text evidence="16 17">Belongs to the NqrC family.</text>
</comment>
<dbReference type="HAMAP" id="MF_00427">
    <property type="entry name" value="NqrC"/>
    <property type="match status" value="1"/>
</dbReference>
<evidence type="ECO:0000256" key="1">
    <source>
        <dbReference type="ARBA" id="ARBA00022448"/>
    </source>
</evidence>
<evidence type="ECO:0000256" key="9">
    <source>
        <dbReference type="ARBA" id="ARBA00022989"/>
    </source>
</evidence>
<comment type="function">
    <text evidence="16">NQR complex catalyzes the reduction of ubiquinone-1 to ubiquinol by two successive reactions, coupled with the transport of Na(+) ions from the cytoplasm to the periplasm. NqrA to NqrE are probably involved in the second step, the conversion of ubisemiquinone to ubiquinol.</text>
</comment>
<keyword evidence="9 16" id="KW-1133">Transmembrane helix</keyword>
<dbReference type="NCBIfam" id="TIGR01938">
    <property type="entry name" value="nqrC"/>
    <property type="match status" value="1"/>
</dbReference>
<evidence type="ECO:0000256" key="17">
    <source>
        <dbReference type="PIRNR" id="PIRNR009437"/>
    </source>
</evidence>
<dbReference type="GO" id="GO:0010181">
    <property type="term" value="F:FMN binding"/>
    <property type="evidence" value="ECO:0007669"/>
    <property type="project" value="UniProtKB-UniRule"/>
</dbReference>
<dbReference type="OrthoDB" id="9813828at2"/>
<gene>
    <name evidence="16" type="primary">nqrC</name>
    <name evidence="19" type="ORF">JBKA6_1264</name>
</gene>
<keyword evidence="12 16" id="KW-0406">Ion transport</keyword>
<dbReference type="GO" id="GO:0005886">
    <property type="term" value="C:plasma membrane"/>
    <property type="evidence" value="ECO:0007669"/>
    <property type="project" value="UniProtKB-SubCell"/>
</dbReference>
<keyword evidence="11 16" id="KW-0915">Sodium</keyword>
<evidence type="ECO:0000256" key="5">
    <source>
        <dbReference type="ARBA" id="ARBA00022630"/>
    </source>
</evidence>
<dbReference type="RefSeq" id="WP_096686943.1">
    <property type="nucleotide sequence ID" value="NZ_AP014564.1"/>
</dbReference>
<evidence type="ECO:0000256" key="14">
    <source>
        <dbReference type="ARBA" id="ARBA00023136"/>
    </source>
</evidence>
<dbReference type="KEGG" id="ise:JBKA6_1264"/>
<dbReference type="InterPro" id="IPR007329">
    <property type="entry name" value="FMN-bd"/>
</dbReference>
<keyword evidence="5 16" id="KW-0285">Flavoprotein</keyword>
<dbReference type="InterPro" id="IPR010204">
    <property type="entry name" value="NqrC"/>
</dbReference>
<dbReference type="Pfam" id="PF04205">
    <property type="entry name" value="FMN_bind"/>
    <property type="match status" value="1"/>
</dbReference>
<evidence type="ECO:0000256" key="11">
    <source>
        <dbReference type="ARBA" id="ARBA00023053"/>
    </source>
</evidence>
<dbReference type="PANTHER" id="PTHR37838:SF1">
    <property type="entry name" value="NA(+)-TRANSLOCATING NADH-QUINONE REDUCTASE SUBUNIT C"/>
    <property type="match status" value="1"/>
</dbReference>
<evidence type="ECO:0000256" key="16">
    <source>
        <dbReference type="HAMAP-Rule" id="MF_00427"/>
    </source>
</evidence>
<keyword evidence="20" id="KW-1185">Reference proteome</keyword>
<keyword evidence="4 16" id="KW-0597">Phosphoprotein</keyword>
<comment type="cofactor">
    <cofactor evidence="16 17">
        <name>FMN</name>
        <dbReference type="ChEBI" id="CHEBI:58210"/>
    </cofactor>
</comment>
<evidence type="ECO:0000313" key="20">
    <source>
        <dbReference type="Proteomes" id="UP000243197"/>
    </source>
</evidence>
<evidence type="ECO:0000256" key="2">
    <source>
        <dbReference type="ARBA" id="ARBA00022475"/>
    </source>
</evidence>
<name>A0A1J1E2V6_9FLAO</name>
<keyword evidence="3" id="KW-0997">Cell inner membrane</keyword>
<keyword evidence="7 16" id="KW-0812">Transmembrane</keyword>
<evidence type="ECO:0000256" key="15">
    <source>
        <dbReference type="ARBA" id="ARBA00023201"/>
    </source>
</evidence>
<proteinExistence type="inferred from homology"/>
<dbReference type="AlphaFoldDB" id="A0A1J1E2V6"/>
<evidence type="ECO:0000256" key="8">
    <source>
        <dbReference type="ARBA" id="ARBA00022967"/>
    </source>
</evidence>
<keyword evidence="8 16" id="KW-1278">Translocase</keyword>
<dbReference type="Proteomes" id="UP000243197">
    <property type="component" value="Chromosome"/>
</dbReference>
<evidence type="ECO:0000313" key="19">
    <source>
        <dbReference type="EMBL" id="BAV95277.1"/>
    </source>
</evidence>
<feature type="modified residue" description="FMN phosphoryl threonine" evidence="16">
    <location>
        <position position="211"/>
    </location>
</feature>
<organism evidence="19 20">
    <name type="scientific">Ichthyobacterium seriolicida</name>
    <dbReference type="NCBI Taxonomy" id="242600"/>
    <lineage>
        <taxon>Bacteria</taxon>
        <taxon>Pseudomonadati</taxon>
        <taxon>Bacteroidota</taxon>
        <taxon>Flavobacteriia</taxon>
        <taxon>Flavobacteriales</taxon>
        <taxon>Ichthyobacteriaceae</taxon>
        <taxon>Ichthyobacterium</taxon>
    </lineage>
</organism>
<keyword evidence="13 16" id="KW-0830">Ubiquinone</keyword>
<keyword evidence="10 16" id="KW-0520">NAD</keyword>
<dbReference type="PIRSF" id="PIRSF009437">
    <property type="entry name" value="NQR-1_subunit_C"/>
    <property type="match status" value="1"/>
</dbReference>
<feature type="transmembrane region" description="Helical" evidence="16">
    <location>
        <begin position="6"/>
        <end position="29"/>
    </location>
</feature>
<keyword evidence="2 16" id="KW-1003">Cell membrane</keyword>
<keyword evidence="6 16" id="KW-0288">FMN</keyword>
<dbReference type="GO" id="GO:0006814">
    <property type="term" value="P:sodium ion transport"/>
    <property type="evidence" value="ECO:0007669"/>
    <property type="project" value="UniProtKB-UniRule"/>
</dbReference>
<feature type="domain" description="FMN-binding" evidence="18">
    <location>
        <begin position="125"/>
        <end position="228"/>
    </location>
</feature>
<keyword evidence="1 16" id="KW-0813">Transport</keyword>
<evidence type="ECO:0000259" key="18">
    <source>
        <dbReference type="SMART" id="SM00900"/>
    </source>
</evidence>
<evidence type="ECO:0000256" key="4">
    <source>
        <dbReference type="ARBA" id="ARBA00022553"/>
    </source>
</evidence>
<dbReference type="EMBL" id="AP014564">
    <property type="protein sequence ID" value="BAV95277.1"/>
    <property type="molecule type" value="Genomic_DNA"/>
</dbReference>
<comment type="catalytic activity">
    <reaction evidence="16 17">
        <text>a ubiquinone + n Na(+)(in) + NADH + H(+) = a ubiquinol + n Na(+)(out) + NAD(+)</text>
        <dbReference type="Rhea" id="RHEA:47748"/>
        <dbReference type="Rhea" id="RHEA-COMP:9565"/>
        <dbReference type="Rhea" id="RHEA-COMP:9566"/>
        <dbReference type="ChEBI" id="CHEBI:15378"/>
        <dbReference type="ChEBI" id="CHEBI:16389"/>
        <dbReference type="ChEBI" id="CHEBI:17976"/>
        <dbReference type="ChEBI" id="CHEBI:29101"/>
        <dbReference type="ChEBI" id="CHEBI:57540"/>
        <dbReference type="ChEBI" id="CHEBI:57945"/>
        <dbReference type="EC" id="7.2.1.1"/>
    </reaction>
</comment>
<dbReference type="GO" id="GO:0016655">
    <property type="term" value="F:oxidoreductase activity, acting on NAD(P)H, quinone or similar compound as acceptor"/>
    <property type="evidence" value="ECO:0007669"/>
    <property type="project" value="UniProtKB-UniRule"/>
</dbReference>
<dbReference type="SMART" id="SM00900">
    <property type="entry name" value="FMN_bind"/>
    <property type="match status" value="1"/>
</dbReference>
<evidence type="ECO:0000256" key="6">
    <source>
        <dbReference type="ARBA" id="ARBA00022643"/>
    </source>
</evidence>
<comment type="subunit">
    <text evidence="16 17">Composed of six subunits; NqrA, NqrB, NqrC, NqrD, NqrE and NqrF.</text>
</comment>
<evidence type="ECO:0000256" key="12">
    <source>
        <dbReference type="ARBA" id="ARBA00023065"/>
    </source>
</evidence>
<evidence type="ECO:0000256" key="10">
    <source>
        <dbReference type="ARBA" id="ARBA00023027"/>
    </source>
</evidence>
<comment type="caution">
    <text evidence="16">Lacks conserved residue(s) required for the propagation of feature annotation.</text>
</comment>
<reference evidence="19 20" key="1">
    <citation type="submission" date="2014-03" db="EMBL/GenBank/DDBJ databases">
        <title>complete genome sequence of Flavobacteriaceae bacterium JBKA-6.</title>
        <authorList>
            <person name="Takano T."/>
            <person name="Nakamura Y."/>
            <person name="Takuma S."/>
            <person name="Yasuike M."/>
            <person name="Matsuyama T."/>
            <person name="Sakai T."/>
            <person name="Fujiwara A."/>
            <person name="Kimoto K."/>
            <person name="Fukuda Y."/>
            <person name="Kondo H."/>
            <person name="Hirono I."/>
            <person name="Nakayasu C."/>
        </authorList>
    </citation>
    <scope>NUCLEOTIDE SEQUENCE [LARGE SCALE GENOMIC DNA]</scope>
    <source>
        <strain evidence="19 20">JBKA-6</strain>
    </source>
</reference>
<evidence type="ECO:0000256" key="7">
    <source>
        <dbReference type="ARBA" id="ARBA00022692"/>
    </source>
</evidence>
<sequence>MNTDTNSYTFIFSAVLAVAVAAILSFTALSLKDKQNENIVQEKMQNILSTIRIHKSREESGKVFDNYIREKVSINKFGKIIDGIDAFDVDLSKELYKDLDKQVFPLYIAQKDDKKYYIIPIRGAGLWNAIWGYVCLEDDLNTVYGINLDHQGETPGLGAEINKKWFQDRFIGKKIIDEKGDFVSVRVVKGGVKNLPVSEQSHVVDGISGGTITSDGVSNMIMERIKNYIPYFKKIRVSTS</sequence>